<reference evidence="2 3" key="1">
    <citation type="submission" date="2018-06" db="EMBL/GenBank/DDBJ databases">
        <authorList>
            <consortium name="Pathogen Informatics"/>
            <person name="Doyle S."/>
        </authorList>
    </citation>
    <scope>NUCLEOTIDE SEQUENCE [LARGE SCALE GENOMIC DNA]</scope>
    <source>
        <strain evidence="2 3">NCTC10723</strain>
    </source>
</reference>
<dbReference type="InterPro" id="IPR015168">
    <property type="entry name" value="SsuA/THI5"/>
</dbReference>
<dbReference type="Gene3D" id="3.40.190.10">
    <property type="entry name" value="Periplasmic binding protein-like II"/>
    <property type="match status" value="2"/>
</dbReference>
<dbReference type="EMBL" id="UGGU01000003">
    <property type="protein sequence ID" value="STO31462.1"/>
    <property type="molecule type" value="Genomic_DNA"/>
</dbReference>
<dbReference type="PIRSF" id="PIRSF027386">
    <property type="entry name" value="UCP027386_ABC_sbc_TM0202"/>
    <property type="match status" value="1"/>
</dbReference>
<evidence type="ECO:0000313" key="2">
    <source>
        <dbReference type="EMBL" id="STO31462.1"/>
    </source>
</evidence>
<dbReference type="InterPro" id="IPR027024">
    <property type="entry name" value="UCP027386_ABC_sbc_TM0202"/>
</dbReference>
<organism evidence="2 3">
    <name type="scientific">Fusobacterium necrogenes</name>
    <dbReference type="NCBI Taxonomy" id="858"/>
    <lineage>
        <taxon>Bacteria</taxon>
        <taxon>Fusobacteriati</taxon>
        <taxon>Fusobacteriota</taxon>
        <taxon>Fusobacteriia</taxon>
        <taxon>Fusobacteriales</taxon>
        <taxon>Fusobacteriaceae</taxon>
        <taxon>Fusobacterium</taxon>
    </lineage>
</organism>
<dbReference type="Pfam" id="PF09084">
    <property type="entry name" value="NMT1"/>
    <property type="match status" value="1"/>
</dbReference>
<gene>
    <name evidence="2" type="ORF">NCTC10723_00913</name>
</gene>
<feature type="domain" description="SsuA/THI5-like" evidence="1">
    <location>
        <begin position="103"/>
        <end position="246"/>
    </location>
</feature>
<evidence type="ECO:0000259" key="1">
    <source>
        <dbReference type="Pfam" id="PF09084"/>
    </source>
</evidence>
<keyword evidence="3" id="KW-1185">Reference proteome</keyword>
<dbReference type="OrthoDB" id="9814375at2"/>
<accession>A0A377GXH1</accession>
<protein>
    <submittedName>
        <fullName evidence="2">Alkanesulfonate transporter substrate-binding subunit</fullName>
    </submittedName>
</protein>
<dbReference type="SUPFAM" id="SSF53850">
    <property type="entry name" value="Periplasmic binding protein-like II"/>
    <property type="match status" value="1"/>
</dbReference>
<dbReference type="PANTHER" id="PTHR30024">
    <property type="entry name" value="ALIPHATIC SULFONATES-BINDING PROTEIN-RELATED"/>
    <property type="match status" value="1"/>
</dbReference>
<dbReference type="Proteomes" id="UP000255328">
    <property type="component" value="Unassembled WGS sequence"/>
</dbReference>
<name>A0A377GXH1_9FUSO</name>
<dbReference type="AlphaFoldDB" id="A0A377GXH1"/>
<dbReference type="PANTHER" id="PTHR30024:SF46">
    <property type="entry name" value="ABC TRANSPORTER, SUBSTRATE-BINDING LIPOPROTEIN"/>
    <property type="match status" value="1"/>
</dbReference>
<sequence>MFKKNLLILFVLLSLNIFADSIRVIVPDGLPALSIVNMVSTTKEIDGKKIDYKVEKLSDALVVDMLKREGDIAVVPSNFSAQLYNKNLDYKILGTVGWGSFYVVSRDNIKSLEELKGKEVYTFGKGLTPDIIFQSILDKKGIDKKDIKINYLSNGNEVASLYLGKKVDTIVIPEPMLSKVLSKSLSSNIVVNLNDEWKNIIESDLGYPQSTLVVKEEVYNTNPKLVEEFISKLTESISLIYKNQDKTTENIKLNNLEIDTSILDKVLTRANISYTPVVDCQEEYHKYFEILESVNKKVIGGRLPDEEIYAK</sequence>
<dbReference type="RefSeq" id="WP_115269799.1">
    <property type="nucleotide sequence ID" value="NZ_UGGU01000003.1"/>
</dbReference>
<evidence type="ECO:0000313" key="3">
    <source>
        <dbReference type="Proteomes" id="UP000255328"/>
    </source>
</evidence>
<proteinExistence type="predicted"/>